<protein>
    <recommendedName>
        <fullName evidence="3">DUF4262 domain-containing protein</fullName>
    </recommendedName>
</protein>
<organism evidence="2">
    <name type="scientific">uncultured delta proteobacterium HF0770_45N15</name>
    <dbReference type="NCBI Taxonomy" id="710835"/>
    <lineage>
        <taxon>Bacteria</taxon>
        <taxon>Deltaproteobacteria</taxon>
        <taxon>environmental samples</taxon>
    </lineage>
</organism>
<sequence length="159" mass="18151">METNERIVSRKIREDLRRYGWTVLSTVYHNVAFIHTLGLHWSYQHPDFEVLGLPEALGTALLNELAQRVKNGQRVRSGDLLEDVAEDVALWVTANPLDPEGTPLLNGRLRIIWPDNDGRYPWDADCEPCSRTQLLFPDSTMPNREELEAQALSQFALPT</sequence>
<accession>E0XYY4</accession>
<dbReference type="Pfam" id="PF14081">
    <property type="entry name" value="DUF4262"/>
    <property type="match status" value="1"/>
</dbReference>
<proteinExistence type="predicted"/>
<dbReference type="AlphaFoldDB" id="E0XYY4"/>
<keyword evidence="1" id="KW-0812">Transmembrane</keyword>
<feature type="transmembrane region" description="Helical" evidence="1">
    <location>
        <begin position="21"/>
        <end position="43"/>
    </location>
</feature>
<keyword evidence="1" id="KW-0472">Membrane</keyword>
<reference evidence="2" key="1">
    <citation type="journal article" date="2011" name="Environ. Microbiol.">
        <title>Time-series analyses of Monterey Bay coastal microbial picoplankton using a 'genome proxy' microarray.</title>
        <authorList>
            <person name="Rich V.I."/>
            <person name="Pham V.D."/>
            <person name="Eppley J."/>
            <person name="Shi Y."/>
            <person name="DeLong E.F."/>
        </authorList>
    </citation>
    <scope>NUCLEOTIDE SEQUENCE</scope>
</reference>
<evidence type="ECO:0000313" key="2">
    <source>
        <dbReference type="EMBL" id="ADI19626.1"/>
    </source>
</evidence>
<evidence type="ECO:0008006" key="3">
    <source>
        <dbReference type="Google" id="ProtNLM"/>
    </source>
</evidence>
<keyword evidence="1" id="KW-1133">Transmembrane helix</keyword>
<dbReference type="EMBL" id="GU474928">
    <property type="protein sequence ID" value="ADI19626.1"/>
    <property type="molecule type" value="Genomic_DNA"/>
</dbReference>
<dbReference type="InterPro" id="IPR025358">
    <property type="entry name" value="DUF4262"/>
</dbReference>
<name>E0XYY4_9DELT</name>
<evidence type="ECO:0000256" key="1">
    <source>
        <dbReference type="SAM" id="Phobius"/>
    </source>
</evidence>